<feature type="transmembrane region" description="Helical" evidence="1">
    <location>
        <begin position="39"/>
        <end position="61"/>
    </location>
</feature>
<gene>
    <name evidence="2" type="ORF">AB6A40_011318</name>
</gene>
<organism evidence="2 3">
    <name type="scientific">Gnathostoma spinigerum</name>
    <dbReference type="NCBI Taxonomy" id="75299"/>
    <lineage>
        <taxon>Eukaryota</taxon>
        <taxon>Metazoa</taxon>
        <taxon>Ecdysozoa</taxon>
        <taxon>Nematoda</taxon>
        <taxon>Chromadorea</taxon>
        <taxon>Rhabditida</taxon>
        <taxon>Spirurina</taxon>
        <taxon>Gnathostomatomorpha</taxon>
        <taxon>Gnathostomatoidea</taxon>
        <taxon>Gnathostomatidae</taxon>
        <taxon>Gnathostoma</taxon>
    </lineage>
</organism>
<keyword evidence="1" id="KW-0472">Membrane</keyword>
<reference evidence="2 3" key="1">
    <citation type="submission" date="2024-08" db="EMBL/GenBank/DDBJ databases">
        <title>Gnathostoma spinigerum genome.</title>
        <authorList>
            <person name="Gonzalez-Bertolin B."/>
            <person name="Monzon S."/>
            <person name="Zaballos A."/>
            <person name="Jimenez P."/>
            <person name="Dekumyoy P."/>
            <person name="Varona S."/>
            <person name="Cuesta I."/>
            <person name="Sumanam S."/>
            <person name="Adisakwattana P."/>
            <person name="Gasser R.B."/>
            <person name="Hernandez-Gonzalez A."/>
            <person name="Young N.D."/>
            <person name="Perteguer M.J."/>
        </authorList>
    </citation>
    <scope>NUCLEOTIDE SEQUENCE [LARGE SCALE GENOMIC DNA]</scope>
    <source>
        <strain evidence="2">AL3</strain>
        <tissue evidence="2">Liver</tissue>
    </source>
</reference>
<dbReference type="EMBL" id="JBGFUD010019187">
    <property type="protein sequence ID" value="MFH4984609.1"/>
    <property type="molecule type" value="Genomic_DNA"/>
</dbReference>
<evidence type="ECO:0000256" key="1">
    <source>
        <dbReference type="SAM" id="Phobius"/>
    </source>
</evidence>
<keyword evidence="3" id="KW-1185">Reference proteome</keyword>
<accession>A0ABD6F1J3</accession>
<keyword evidence="1" id="KW-1133">Transmembrane helix</keyword>
<dbReference type="Proteomes" id="UP001608902">
    <property type="component" value="Unassembled WGS sequence"/>
</dbReference>
<sequence length="87" mass="9874">MFNVTILQGIMQGLFEVIGCLARGFGPMILTSLYEASGYLWPTVVHLTMLLIALALLIIFYKRFVPLKLIPDLGVATRYKYGVFYRL</sequence>
<name>A0ABD6F1J3_9BILA</name>
<comment type="caution">
    <text evidence="2">The sequence shown here is derived from an EMBL/GenBank/DDBJ whole genome shotgun (WGS) entry which is preliminary data.</text>
</comment>
<dbReference type="SUPFAM" id="SSF103473">
    <property type="entry name" value="MFS general substrate transporter"/>
    <property type="match status" value="1"/>
</dbReference>
<evidence type="ECO:0000313" key="2">
    <source>
        <dbReference type="EMBL" id="MFH4984609.1"/>
    </source>
</evidence>
<dbReference type="AlphaFoldDB" id="A0ABD6F1J3"/>
<proteinExistence type="predicted"/>
<dbReference type="InterPro" id="IPR036259">
    <property type="entry name" value="MFS_trans_sf"/>
</dbReference>
<protein>
    <submittedName>
        <fullName evidence="2">Uncharacterized protein</fullName>
    </submittedName>
</protein>
<keyword evidence="1" id="KW-0812">Transmembrane</keyword>
<evidence type="ECO:0000313" key="3">
    <source>
        <dbReference type="Proteomes" id="UP001608902"/>
    </source>
</evidence>